<dbReference type="OrthoDB" id="228608at2"/>
<dbReference type="STRING" id="243090.RB13131"/>
<feature type="signal peptide" evidence="2">
    <location>
        <begin position="1"/>
        <end position="32"/>
    </location>
</feature>
<dbReference type="InterPro" id="IPR028994">
    <property type="entry name" value="Integrin_alpha_N"/>
</dbReference>
<dbReference type="eggNOG" id="COG2133">
    <property type="taxonomic scope" value="Bacteria"/>
</dbReference>
<keyword evidence="4" id="KW-1185">Reference proteome</keyword>
<dbReference type="Gene3D" id="2.130.10.130">
    <property type="entry name" value="Integrin alpha, N-terminal"/>
    <property type="match status" value="2"/>
</dbReference>
<dbReference type="eggNOG" id="COG2010">
    <property type="taxonomic scope" value="Bacteria"/>
</dbReference>
<gene>
    <name evidence="3" type="ordered locus">RB13131</name>
</gene>
<evidence type="ECO:0000313" key="3">
    <source>
        <dbReference type="EMBL" id="CAD77962.1"/>
    </source>
</evidence>
<dbReference type="KEGG" id="rba:RB13131"/>
<proteinExistence type="predicted"/>
<evidence type="ECO:0000256" key="2">
    <source>
        <dbReference type="SAM" id="SignalP"/>
    </source>
</evidence>
<dbReference type="EnsemblBacteria" id="CAD77962">
    <property type="protein sequence ID" value="CAD77962"/>
    <property type="gene ID" value="RB13131"/>
</dbReference>
<accession>Q7UHK8</accession>
<reference evidence="3 4" key="1">
    <citation type="journal article" date="2003" name="Proc. Natl. Acad. Sci. U.S.A.">
        <title>Complete genome sequence of the marine planctomycete Pirellula sp. strain 1.</title>
        <authorList>
            <person name="Gloeckner F.O."/>
            <person name="Kube M."/>
            <person name="Bauer M."/>
            <person name="Teeling H."/>
            <person name="Lombardot T."/>
            <person name="Ludwig W."/>
            <person name="Gade D."/>
            <person name="Beck A."/>
            <person name="Borzym K."/>
            <person name="Heitmann K."/>
            <person name="Rabus R."/>
            <person name="Schlesner H."/>
            <person name="Amann R."/>
            <person name="Reinhardt R."/>
        </authorList>
    </citation>
    <scope>NUCLEOTIDE SEQUENCE [LARGE SCALE GENOMIC DNA]</scope>
    <source>
        <strain evidence="4">DSM 10527 / NCIMB 13988 / SH1</strain>
    </source>
</reference>
<dbReference type="HOGENOM" id="CLU_454821_0_0_0"/>
<sequence>MCGTTPSARSFNMIVSRIFLLVSIAMPVMAMADEHAVHSFERKQLTGTYFSEGANAADINGDGMADVVYGPYWFEGPSFSAKHEIYQPVPQNMDRYADNFFSWLYDFNGDGRNDVFVVGFPGTPAYVYENPGQGGLNRHWPKHQVFDWVSNESPQWLDIVGDERPELICTRDGFFGFATVDWARPFDTWDFHPISEQTASKKFGHGLGIGDVNGDGRQDLIHSQGWFEQPMTGALSTRWFHHPVSLSEGYGGAEMYVYDVDGDGDNDIITSHRAHDFGLAWYEQLPGDGDSPEFRHHLIMGEHPSENKYGIAFSELHSVALADIDGDGLKDIVTGKTYWSHHRQSPQWDAGAVVYWFKLIRSSDGVDWVPYKADGEAGIGRQISIVDINDDKLPDIVVGGMLGAHVLTHRVKSVSEPEYQTAQPKIYDGPKLPQVKDAQALRGPKSTIDAKTGKVPGAIEGETLMGKATAGSTKPQDMSRFKSDQWSNQSQLWWTGAKPADTLTLALPEFTGTVDVEVVLTCAGDYGIVQLTLDDQPLGPPIDLYSKNVVTTGVLSFSKITVEGTGHSLNVQMLGSNPKAKRAYMFALDYLRIVPADTAD</sequence>
<dbReference type="InterPro" id="IPR013517">
    <property type="entry name" value="FG-GAP"/>
</dbReference>
<evidence type="ECO:0000256" key="1">
    <source>
        <dbReference type="ARBA" id="ARBA00022729"/>
    </source>
</evidence>
<dbReference type="Pfam" id="PF13517">
    <property type="entry name" value="FG-GAP_3"/>
    <property type="match status" value="1"/>
</dbReference>
<name>Q7UHK8_RHOBA</name>
<dbReference type="PANTHER" id="PTHR45460:SF2">
    <property type="entry name" value="ALPHA 1,3 GLUCANASE, GH71 FAMILY (EUROFUNG)"/>
    <property type="match status" value="1"/>
</dbReference>
<dbReference type="PATRIC" id="fig|243090.15.peg.6360"/>
<organism evidence="3 4">
    <name type="scientific">Rhodopirellula baltica (strain DSM 10527 / NCIMB 13988 / SH1)</name>
    <dbReference type="NCBI Taxonomy" id="243090"/>
    <lineage>
        <taxon>Bacteria</taxon>
        <taxon>Pseudomonadati</taxon>
        <taxon>Planctomycetota</taxon>
        <taxon>Planctomycetia</taxon>
        <taxon>Pirellulales</taxon>
        <taxon>Pirellulaceae</taxon>
        <taxon>Rhodopirellula</taxon>
    </lineage>
</organism>
<dbReference type="SUPFAM" id="SSF69318">
    <property type="entry name" value="Integrin alpha N-terminal domain"/>
    <property type="match status" value="1"/>
</dbReference>
<feature type="chain" id="PRO_5004292183" evidence="2">
    <location>
        <begin position="33"/>
        <end position="600"/>
    </location>
</feature>
<dbReference type="AlphaFoldDB" id="Q7UHK8"/>
<dbReference type="InParanoid" id="Q7UHK8"/>
<dbReference type="Proteomes" id="UP000001025">
    <property type="component" value="Chromosome"/>
</dbReference>
<dbReference type="EMBL" id="BX294156">
    <property type="protein sequence ID" value="CAD77962.1"/>
    <property type="molecule type" value="Genomic_DNA"/>
</dbReference>
<dbReference type="PANTHER" id="PTHR45460">
    <property type="entry name" value="SIMILAR TO CYSTEINE PROTEINASE"/>
    <property type="match status" value="1"/>
</dbReference>
<evidence type="ECO:0000313" key="4">
    <source>
        <dbReference type="Proteomes" id="UP000001025"/>
    </source>
</evidence>
<protein>
    <submittedName>
        <fullName evidence="3">Similar to cysteine proteinase</fullName>
    </submittedName>
</protein>
<keyword evidence="1 2" id="KW-0732">Signal</keyword>